<gene>
    <name evidence="1" type="ORF">e112_288</name>
</gene>
<protein>
    <submittedName>
        <fullName evidence="1">Uncharacterized protein</fullName>
    </submittedName>
</protein>
<evidence type="ECO:0000313" key="2">
    <source>
        <dbReference type="Proteomes" id="UP000024439"/>
    </source>
</evidence>
<proteinExistence type="predicted"/>
<dbReference type="InterPro" id="IPR054052">
    <property type="entry name" value="Y16Q-like"/>
</dbReference>
<dbReference type="Pfam" id="PF21825">
    <property type="entry name" value="crAss001_48"/>
    <property type="match status" value="1"/>
</dbReference>
<dbReference type="GeneID" id="19485427"/>
<sequence>MLGYQARVKEEYDQLMLKINALSKFLESAKFLTVSAVEQELLLSQFISMKSYADCLEKRIEQFK</sequence>
<reference evidence="1 2" key="1">
    <citation type="submission" date="2014-10" db="EMBL/GenBank/DDBJ databases">
        <title>Complete genome sequence of e11/2, a T-even type bacteriophage specific for E. coli O157:H7.</title>
        <authorList>
            <person name="Coffey B."/>
            <person name="Ross P."/>
            <person name="O'Flynn G."/>
            <person name="O'Sullivan O."/>
            <person name="Casey A."/>
            <person name="Callanan M."/>
            <person name="Coffey A."/>
            <person name="McAuliffe O."/>
        </authorList>
    </citation>
    <scope>NUCLEOTIDE SEQUENCE [LARGE SCALE GENOMIC DNA]</scope>
</reference>
<dbReference type="EMBL" id="KJ668714">
    <property type="protein sequence ID" value="AHY83476.1"/>
    <property type="molecule type" value="Genomic_DNA"/>
</dbReference>
<dbReference type="KEGG" id="vg:19485427"/>
<evidence type="ECO:0000313" key="1">
    <source>
        <dbReference type="EMBL" id="AHY83476.1"/>
    </source>
</evidence>
<accession>A0A023ZUL8</accession>
<organism evidence="1 2">
    <name type="scientific">Escherichia phage vB_EcoM_112</name>
    <dbReference type="NCBI Taxonomy" id="1495285"/>
    <lineage>
        <taxon>Viruses</taxon>
        <taxon>Duplodnaviria</taxon>
        <taxon>Heunggongvirae</taxon>
        <taxon>Uroviricota</taxon>
        <taxon>Caudoviricetes</taxon>
        <taxon>Pantevenvirales</taxon>
        <taxon>Straboviridae</taxon>
        <taxon>Tevenvirinae</taxon>
        <taxon>Tequatrovirus</taxon>
        <taxon>Tequatrovirus e112</taxon>
    </lineage>
</organism>
<name>A0A023ZUL8_9CAUD</name>
<keyword evidence="2" id="KW-1185">Reference proteome</keyword>
<dbReference type="RefSeq" id="YP_009030883.1">
    <property type="nucleotide sequence ID" value="NC_024125.2"/>
</dbReference>
<dbReference type="Proteomes" id="UP000024439">
    <property type="component" value="Segment"/>
</dbReference>